<evidence type="ECO:0000256" key="2">
    <source>
        <dbReference type="ARBA" id="ARBA00022485"/>
    </source>
</evidence>
<comment type="caution">
    <text evidence="10">The sequence shown here is derived from an EMBL/GenBank/DDBJ whole genome shotgun (WGS) entry which is preliminary data.</text>
</comment>
<keyword evidence="8" id="KW-0732">Signal</keyword>
<dbReference type="SUPFAM" id="SSF57652">
    <property type="entry name" value="HIPIP (high potential iron protein)"/>
    <property type="match status" value="1"/>
</dbReference>
<accession>A0ABW4I7I7</accession>
<keyword evidence="5 7" id="KW-0408">Iron</keyword>
<evidence type="ECO:0000313" key="11">
    <source>
        <dbReference type="Proteomes" id="UP001597115"/>
    </source>
</evidence>
<evidence type="ECO:0000256" key="8">
    <source>
        <dbReference type="SAM" id="SignalP"/>
    </source>
</evidence>
<evidence type="ECO:0000259" key="9">
    <source>
        <dbReference type="PROSITE" id="PS51373"/>
    </source>
</evidence>
<keyword evidence="1 7" id="KW-0813">Transport</keyword>
<dbReference type="PROSITE" id="PS51318">
    <property type="entry name" value="TAT"/>
    <property type="match status" value="1"/>
</dbReference>
<feature type="chain" id="PRO_5045300390" description="High-potential iron-sulfur protein" evidence="8">
    <location>
        <begin position="32"/>
        <end position="104"/>
    </location>
</feature>
<evidence type="ECO:0000313" key="10">
    <source>
        <dbReference type="EMBL" id="MFD1613202.1"/>
    </source>
</evidence>
<dbReference type="InterPro" id="IPR000170">
    <property type="entry name" value="High_potential_FeS_prot"/>
</dbReference>
<dbReference type="RefSeq" id="WP_380891053.1">
    <property type="nucleotide sequence ID" value="NZ_JBHUDY010000002.1"/>
</dbReference>
<dbReference type="InterPro" id="IPR036369">
    <property type="entry name" value="HIPIP_sf"/>
</dbReference>
<dbReference type="Pfam" id="PF01355">
    <property type="entry name" value="HIPIP"/>
    <property type="match status" value="1"/>
</dbReference>
<name>A0ABW4I7I7_9SPHN</name>
<dbReference type="EMBL" id="JBHUDY010000002">
    <property type="protein sequence ID" value="MFD1613202.1"/>
    <property type="molecule type" value="Genomic_DNA"/>
</dbReference>
<evidence type="ECO:0000256" key="1">
    <source>
        <dbReference type="ARBA" id="ARBA00022448"/>
    </source>
</evidence>
<gene>
    <name evidence="10" type="ORF">ACFSCW_15460</name>
</gene>
<evidence type="ECO:0000256" key="4">
    <source>
        <dbReference type="ARBA" id="ARBA00022982"/>
    </source>
</evidence>
<evidence type="ECO:0000256" key="3">
    <source>
        <dbReference type="ARBA" id="ARBA00022723"/>
    </source>
</evidence>
<comment type="similarity">
    <text evidence="7">Belongs to the high-potential iron-sulfur protein (HiPIP) family.</text>
</comment>
<organism evidence="10 11">
    <name type="scientific">Sphingomonas tabacisoli</name>
    <dbReference type="NCBI Taxonomy" id="2249466"/>
    <lineage>
        <taxon>Bacteria</taxon>
        <taxon>Pseudomonadati</taxon>
        <taxon>Pseudomonadota</taxon>
        <taxon>Alphaproteobacteria</taxon>
        <taxon>Sphingomonadales</taxon>
        <taxon>Sphingomonadaceae</taxon>
        <taxon>Sphingomonas</taxon>
    </lineage>
</organism>
<keyword evidence="11" id="KW-1185">Reference proteome</keyword>
<dbReference type="Gene3D" id="4.10.490.10">
    <property type="entry name" value="High potential iron-sulphur protein"/>
    <property type="match status" value="1"/>
</dbReference>
<keyword evidence="4 7" id="KW-0249">Electron transport</keyword>
<dbReference type="PROSITE" id="PS51373">
    <property type="entry name" value="HIPIP"/>
    <property type="match status" value="1"/>
</dbReference>
<evidence type="ECO:0000256" key="5">
    <source>
        <dbReference type="ARBA" id="ARBA00023004"/>
    </source>
</evidence>
<feature type="domain" description="High potential iron-sulfur proteins family profile" evidence="9">
    <location>
        <begin position="19"/>
        <end position="104"/>
    </location>
</feature>
<protein>
    <recommendedName>
        <fullName evidence="7">High-potential iron-sulfur protein</fullName>
        <shortName evidence="7">HiPIP</shortName>
    </recommendedName>
</protein>
<feature type="signal peptide" evidence="8">
    <location>
        <begin position="1"/>
        <end position="31"/>
    </location>
</feature>
<keyword evidence="3 7" id="KW-0479">Metal-binding</keyword>
<proteinExistence type="inferred from homology"/>
<dbReference type="Proteomes" id="UP001597115">
    <property type="component" value="Unassembled WGS sequence"/>
</dbReference>
<comment type="function">
    <text evidence="7">Specific class of high-redox-potential 4Fe-4S ferredoxins. Functions in anaerobic electron transport in most purple and in some other photosynthetic bacteria and in at least one genus (Paracoccus) of halophilic, denitrifying bacteria.</text>
</comment>
<keyword evidence="6 7" id="KW-0411">Iron-sulfur</keyword>
<sequence length="104" mass="10328">MAKDIGISRRGLLCVAATGAAAIALASRASAANAEACFNPDALPAAQKSLRRSLGFQLASPDPARKCGGCAFFTAKPEGCGSCALLSGGPVTAASVCNSWAKRG</sequence>
<reference evidence="11" key="1">
    <citation type="journal article" date="2019" name="Int. J. Syst. Evol. Microbiol.">
        <title>The Global Catalogue of Microorganisms (GCM) 10K type strain sequencing project: providing services to taxonomists for standard genome sequencing and annotation.</title>
        <authorList>
            <consortium name="The Broad Institute Genomics Platform"/>
            <consortium name="The Broad Institute Genome Sequencing Center for Infectious Disease"/>
            <person name="Wu L."/>
            <person name="Ma J."/>
        </authorList>
    </citation>
    <scope>NUCLEOTIDE SEQUENCE [LARGE SCALE GENOMIC DNA]</scope>
    <source>
        <strain evidence="11">CGMCC 1.16275</strain>
    </source>
</reference>
<dbReference type="InterPro" id="IPR006311">
    <property type="entry name" value="TAT_signal"/>
</dbReference>
<comment type="subunit">
    <text evidence="7">Homodimer.</text>
</comment>
<keyword evidence="2 7" id="KW-0004">4Fe-4S</keyword>
<evidence type="ECO:0000256" key="7">
    <source>
        <dbReference type="RuleBase" id="RU000620"/>
    </source>
</evidence>
<evidence type="ECO:0000256" key="6">
    <source>
        <dbReference type="ARBA" id="ARBA00023014"/>
    </source>
</evidence>